<comment type="catalytic activity">
    <reaction evidence="1 16">
        <text>(R)-pantothenate + ATP = (R)-4'-phosphopantothenate + ADP + H(+)</text>
        <dbReference type="Rhea" id="RHEA:16373"/>
        <dbReference type="ChEBI" id="CHEBI:10986"/>
        <dbReference type="ChEBI" id="CHEBI:15378"/>
        <dbReference type="ChEBI" id="CHEBI:29032"/>
        <dbReference type="ChEBI" id="CHEBI:30616"/>
        <dbReference type="ChEBI" id="CHEBI:456216"/>
        <dbReference type="EC" id="2.7.1.33"/>
    </reaction>
</comment>
<keyword evidence="18" id="KW-1185">Reference proteome</keyword>
<gene>
    <name evidence="16" type="primary">coaX</name>
    <name evidence="17" type="ORF">DPQ33_07955</name>
</gene>
<dbReference type="GO" id="GO:0005524">
    <property type="term" value="F:ATP binding"/>
    <property type="evidence" value="ECO:0007669"/>
    <property type="project" value="UniProtKB-UniRule"/>
</dbReference>
<comment type="pathway">
    <text evidence="4 16">Cofactor biosynthesis; coenzyme A biosynthesis; CoA from (R)-pantothenate: step 1/5.</text>
</comment>
<feature type="binding site" evidence="16">
    <location>
        <begin position="111"/>
        <end position="114"/>
    </location>
    <ligand>
        <name>substrate</name>
    </ligand>
</feature>
<evidence type="ECO:0000256" key="10">
    <source>
        <dbReference type="ARBA" id="ARBA00022777"/>
    </source>
</evidence>
<evidence type="ECO:0000313" key="18">
    <source>
        <dbReference type="Proteomes" id="UP000448292"/>
    </source>
</evidence>
<feature type="binding site" evidence="16">
    <location>
        <position position="104"/>
    </location>
    <ligand>
        <name>substrate</name>
    </ligand>
</feature>
<evidence type="ECO:0000256" key="14">
    <source>
        <dbReference type="ARBA" id="ARBA00038036"/>
    </source>
</evidence>
<comment type="similarity">
    <text evidence="14 16">Belongs to the type III pantothenate kinase family.</text>
</comment>
<dbReference type="OrthoDB" id="9804707at2"/>
<keyword evidence="13 16" id="KW-0173">Coenzyme A biosynthesis</keyword>
<evidence type="ECO:0000256" key="1">
    <source>
        <dbReference type="ARBA" id="ARBA00001206"/>
    </source>
</evidence>
<evidence type="ECO:0000256" key="7">
    <source>
        <dbReference type="ARBA" id="ARBA00022490"/>
    </source>
</evidence>
<dbReference type="RefSeq" id="WP_144302691.1">
    <property type="nucleotide sequence ID" value="NZ_QMIE01000006.1"/>
</dbReference>
<accession>A0A7M3MFP7</accession>
<comment type="function">
    <text evidence="16">Catalyzes the phosphorylation of pantothenate (Pan), the first step in CoA biosynthesis.</text>
</comment>
<dbReference type="SUPFAM" id="SSF53067">
    <property type="entry name" value="Actin-like ATPase domain"/>
    <property type="match status" value="2"/>
</dbReference>
<keyword evidence="9 16" id="KW-0547">Nucleotide-binding</keyword>
<comment type="cofactor">
    <cofactor evidence="2">
        <name>K(+)</name>
        <dbReference type="ChEBI" id="CHEBI:29103"/>
    </cofactor>
</comment>
<sequence>MSSKVILFDVGNTGMKIGIASTDSGAPIAASYMLPTDPVATVDSLGLLLDASLRHAGANNVSACVASSVVPSMDPVLDEACAKYLGCSVRFVPDDLPFPMENRYERPAEVGADRLLAAYAAVELHPAQAHIVIDFGTATTFDCVLGRAYLGGLICPGVLSSTRSLAGQTAKLPQIRLQILEEADPTPSIGRSTSQSLTHGLLFGFASMLDGVVERLSAILNEEARGAMTEPPLVVATGGVARAVCRVARTPIVLDQDLLLAGLKKLHDQAPDFT</sequence>
<dbReference type="UniPathway" id="UPA00241">
    <property type="reaction ID" value="UER00352"/>
</dbReference>
<dbReference type="InterPro" id="IPR043129">
    <property type="entry name" value="ATPase_NBD"/>
</dbReference>
<dbReference type="PANTHER" id="PTHR34265">
    <property type="entry name" value="TYPE III PANTOTHENATE KINASE"/>
    <property type="match status" value="1"/>
</dbReference>
<evidence type="ECO:0000256" key="8">
    <source>
        <dbReference type="ARBA" id="ARBA00022679"/>
    </source>
</evidence>
<dbReference type="NCBIfam" id="TIGR00671">
    <property type="entry name" value="baf"/>
    <property type="match status" value="1"/>
</dbReference>
<comment type="cofactor">
    <cofactor evidence="16">
        <name>NH4(+)</name>
        <dbReference type="ChEBI" id="CHEBI:28938"/>
    </cofactor>
    <cofactor evidence="16">
        <name>K(+)</name>
        <dbReference type="ChEBI" id="CHEBI:29103"/>
    </cofactor>
    <text evidence="16">A monovalent cation. Ammonium or potassium.</text>
</comment>
<evidence type="ECO:0000256" key="5">
    <source>
        <dbReference type="ARBA" id="ARBA00011738"/>
    </source>
</evidence>
<dbReference type="EC" id="2.7.1.33" evidence="6 16"/>
<evidence type="ECO:0000256" key="16">
    <source>
        <dbReference type="HAMAP-Rule" id="MF_01274"/>
    </source>
</evidence>
<dbReference type="PANTHER" id="PTHR34265:SF1">
    <property type="entry name" value="TYPE III PANTOTHENATE KINASE"/>
    <property type="match status" value="1"/>
</dbReference>
<evidence type="ECO:0000313" key="17">
    <source>
        <dbReference type="EMBL" id="TVM17573.1"/>
    </source>
</evidence>
<evidence type="ECO:0000256" key="6">
    <source>
        <dbReference type="ARBA" id="ARBA00012102"/>
    </source>
</evidence>
<evidence type="ECO:0000256" key="4">
    <source>
        <dbReference type="ARBA" id="ARBA00005225"/>
    </source>
</evidence>
<dbReference type="InterPro" id="IPR004619">
    <property type="entry name" value="Type_III_PanK"/>
</dbReference>
<comment type="subcellular location">
    <subcellularLocation>
        <location evidence="3 16">Cytoplasm</location>
    </subcellularLocation>
</comment>
<keyword evidence="10 16" id="KW-0418">Kinase</keyword>
<evidence type="ECO:0000256" key="3">
    <source>
        <dbReference type="ARBA" id="ARBA00004496"/>
    </source>
</evidence>
<reference evidence="17 18" key="1">
    <citation type="submission" date="2018-06" db="EMBL/GenBank/DDBJ databases">
        <title>Complete genome of Desulfovibrio indonesiensis P37SLT.</title>
        <authorList>
            <person name="Crispim J.S."/>
            <person name="Vidigal P.M.P."/>
            <person name="Silva L.C.F."/>
            <person name="Laguardia C.N."/>
            <person name="Araujo L.C."/>
            <person name="Dias R.S."/>
            <person name="Sousa M.P."/>
            <person name="Paula S.O."/>
            <person name="Silva C."/>
        </authorList>
    </citation>
    <scope>NUCLEOTIDE SEQUENCE [LARGE SCALE GENOMIC DNA]</scope>
    <source>
        <strain evidence="17 18">P37SLT</strain>
    </source>
</reference>
<keyword evidence="16" id="KW-0479">Metal-binding</keyword>
<dbReference type="Gene3D" id="3.30.420.40">
    <property type="match status" value="2"/>
</dbReference>
<dbReference type="AlphaFoldDB" id="A0A7M3MFP7"/>
<dbReference type="GO" id="GO:0004594">
    <property type="term" value="F:pantothenate kinase activity"/>
    <property type="evidence" value="ECO:0007669"/>
    <property type="project" value="UniProtKB-UniRule"/>
</dbReference>
<dbReference type="HAMAP" id="MF_01274">
    <property type="entry name" value="Pantothen_kinase_3"/>
    <property type="match status" value="1"/>
</dbReference>
<feature type="binding site" evidence="16">
    <location>
        <position position="193"/>
    </location>
    <ligand>
        <name>substrate</name>
    </ligand>
</feature>
<dbReference type="GO" id="GO:0005737">
    <property type="term" value="C:cytoplasm"/>
    <property type="evidence" value="ECO:0007669"/>
    <property type="project" value="UniProtKB-SubCell"/>
</dbReference>
<dbReference type="EMBL" id="QMIE01000006">
    <property type="protein sequence ID" value="TVM17573.1"/>
    <property type="molecule type" value="Genomic_DNA"/>
</dbReference>
<feature type="binding site" evidence="16">
    <location>
        <position position="134"/>
    </location>
    <ligand>
        <name>K(+)</name>
        <dbReference type="ChEBI" id="CHEBI:29103"/>
    </ligand>
</feature>
<comment type="subunit">
    <text evidence="5 16">Homodimer.</text>
</comment>
<keyword evidence="8 16" id="KW-0808">Transferase</keyword>
<evidence type="ECO:0000256" key="11">
    <source>
        <dbReference type="ARBA" id="ARBA00022840"/>
    </source>
</evidence>
<evidence type="ECO:0000256" key="15">
    <source>
        <dbReference type="ARBA" id="ARBA00040883"/>
    </source>
</evidence>
<keyword evidence="11 16" id="KW-0067">ATP-binding</keyword>
<evidence type="ECO:0000256" key="2">
    <source>
        <dbReference type="ARBA" id="ARBA00001958"/>
    </source>
</evidence>
<keyword evidence="7 16" id="KW-0963">Cytoplasm</keyword>
<keyword evidence="12 16" id="KW-0630">Potassium</keyword>
<dbReference type="Proteomes" id="UP000448292">
    <property type="component" value="Unassembled WGS sequence"/>
</dbReference>
<evidence type="ECO:0000256" key="13">
    <source>
        <dbReference type="ARBA" id="ARBA00022993"/>
    </source>
</evidence>
<organism evidence="17 18">
    <name type="scientific">Oceanidesulfovibrio indonesiensis</name>
    <dbReference type="NCBI Taxonomy" id="54767"/>
    <lineage>
        <taxon>Bacteria</taxon>
        <taxon>Pseudomonadati</taxon>
        <taxon>Thermodesulfobacteriota</taxon>
        <taxon>Desulfovibrionia</taxon>
        <taxon>Desulfovibrionales</taxon>
        <taxon>Desulfovibrionaceae</taxon>
        <taxon>Oceanidesulfovibrio</taxon>
    </lineage>
</organism>
<dbReference type="NCBIfam" id="NF009855">
    <property type="entry name" value="PRK13321.1"/>
    <property type="match status" value="1"/>
</dbReference>
<dbReference type="GO" id="GO:0015937">
    <property type="term" value="P:coenzyme A biosynthetic process"/>
    <property type="evidence" value="ECO:0007669"/>
    <property type="project" value="UniProtKB-UniRule"/>
</dbReference>
<comment type="caution">
    <text evidence="17">The sequence shown here is derived from an EMBL/GenBank/DDBJ whole genome shotgun (WGS) entry which is preliminary data.</text>
</comment>
<feature type="binding site" evidence="16">
    <location>
        <begin position="9"/>
        <end position="16"/>
    </location>
    <ligand>
        <name>ATP</name>
        <dbReference type="ChEBI" id="CHEBI:30616"/>
    </ligand>
</feature>
<dbReference type="CDD" id="cd24015">
    <property type="entry name" value="ASKHA_NBD_PanK-III"/>
    <property type="match status" value="1"/>
</dbReference>
<feature type="active site" description="Proton acceptor" evidence="16">
    <location>
        <position position="113"/>
    </location>
</feature>
<proteinExistence type="inferred from homology"/>
<dbReference type="Pfam" id="PF03309">
    <property type="entry name" value="Pan_kinase"/>
    <property type="match status" value="1"/>
</dbReference>
<evidence type="ECO:0000256" key="9">
    <source>
        <dbReference type="ARBA" id="ARBA00022741"/>
    </source>
</evidence>
<name>A0A7M3MFP7_9BACT</name>
<evidence type="ECO:0000256" key="12">
    <source>
        <dbReference type="ARBA" id="ARBA00022958"/>
    </source>
</evidence>
<dbReference type="GO" id="GO:0046872">
    <property type="term" value="F:metal ion binding"/>
    <property type="evidence" value="ECO:0007669"/>
    <property type="project" value="UniProtKB-KW"/>
</dbReference>
<protein>
    <recommendedName>
        <fullName evidence="15 16">Type III pantothenate kinase</fullName>
        <ecNumber evidence="6 16">2.7.1.33</ecNumber>
    </recommendedName>
    <alternativeName>
        <fullName evidence="16">PanK-III</fullName>
    </alternativeName>
    <alternativeName>
        <fullName evidence="16">Pantothenic acid kinase</fullName>
    </alternativeName>
</protein>
<feature type="binding site" evidence="16">
    <location>
        <position position="137"/>
    </location>
    <ligand>
        <name>ATP</name>
        <dbReference type="ChEBI" id="CHEBI:30616"/>
    </ligand>
</feature>